<proteinExistence type="inferred from homology"/>
<dbReference type="InterPro" id="IPR036291">
    <property type="entry name" value="NAD(P)-bd_dom_sf"/>
</dbReference>
<dbReference type="PROSITE" id="PS00061">
    <property type="entry name" value="ADH_SHORT"/>
    <property type="match status" value="1"/>
</dbReference>
<keyword evidence="4" id="KW-1185">Reference proteome</keyword>
<dbReference type="Pfam" id="PF13561">
    <property type="entry name" value="adh_short_C2"/>
    <property type="match status" value="1"/>
</dbReference>
<keyword evidence="2" id="KW-0560">Oxidoreductase</keyword>
<dbReference type="RefSeq" id="WP_142034287.1">
    <property type="nucleotide sequence ID" value="NZ_JBHTGS010000002.1"/>
</dbReference>
<gene>
    <name evidence="3" type="ORF">FB566_0349</name>
</gene>
<dbReference type="SUPFAM" id="SSF51735">
    <property type="entry name" value="NAD(P)-binding Rossmann-fold domains"/>
    <property type="match status" value="1"/>
</dbReference>
<evidence type="ECO:0000313" key="4">
    <source>
        <dbReference type="Proteomes" id="UP000317043"/>
    </source>
</evidence>
<reference evidence="3 4" key="1">
    <citation type="submission" date="2019-06" db="EMBL/GenBank/DDBJ databases">
        <title>Sequencing the genomes of 1000 actinobacteria strains.</title>
        <authorList>
            <person name="Klenk H.-P."/>
        </authorList>
    </citation>
    <scope>NUCLEOTIDE SEQUENCE [LARGE SCALE GENOMIC DNA]</scope>
    <source>
        <strain evidence="3 4">DSM 45928</strain>
    </source>
</reference>
<dbReference type="GO" id="GO:0016616">
    <property type="term" value="F:oxidoreductase activity, acting on the CH-OH group of donors, NAD or NADP as acceptor"/>
    <property type="evidence" value="ECO:0007669"/>
    <property type="project" value="TreeGrafter"/>
</dbReference>
<evidence type="ECO:0000313" key="3">
    <source>
        <dbReference type="EMBL" id="TQL74860.1"/>
    </source>
</evidence>
<comment type="similarity">
    <text evidence="1">Belongs to the short-chain dehydrogenases/reductases (SDR) family.</text>
</comment>
<dbReference type="Proteomes" id="UP000317043">
    <property type="component" value="Unassembled WGS sequence"/>
</dbReference>
<dbReference type="PANTHER" id="PTHR42760:SF5">
    <property type="entry name" value="2-DEHYDRO-3-DEOXY-D-GLUCONATE 5-DEHYDROGENASE"/>
    <property type="match status" value="1"/>
</dbReference>
<dbReference type="FunFam" id="3.40.50.720:FF:000084">
    <property type="entry name" value="Short-chain dehydrogenase reductase"/>
    <property type="match status" value="1"/>
</dbReference>
<dbReference type="InParanoid" id="A0A543AQJ9"/>
<comment type="caution">
    <text evidence="3">The sequence shown here is derived from an EMBL/GenBank/DDBJ whole genome shotgun (WGS) entry which is preliminary data.</text>
</comment>
<dbReference type="Gene3D" id="3.40.50.720">
    <property type="entry name" value="NAD(P)-binding Rossmann-like Domain"/>
    <property type="match status" value="1"/>
</dbReference>
<dbReference type="AlphaFoldDB" id="A0A543AQJ9"/>
<organism evidence="3 4">
    <name type="scientific">Stackebrandtia endophytica</name>
    <dbReference type="NCBI Taxonomy" id="1496996"/>
    <lineage>
        <taxon>Bacteria</taxon>
        <taxon>Bacillati</taxon>
        <taxon>Actinomycetota</taxon>
        <taxon>Actinomycetes</taxon>
        <taxon>Glycomycetales</taxon>
        <taxon>Glycomycetaceae</taxon>
        <taxon>Stackebrandtia</taxon>
    </lineage>
</organism>
<dbReference type="PRINTS" id="PR00080">
    <property type="entry name" value="SDRFAMILY"/>
</dbReference>
<accession>A0A543AQJ9</accession>
<evidence type="ECO:0000256" key="2">
    <source>
        <dbReference type="ARBA" id="ARBA00023002"/>
    </source>
</evidence>
<protein>
    <submittedName>
        <fullName evidence="3">Gluconate 5-dehydrogenase</fullName>
    </submittedName>
</protein>
<evidence type="ECO:0000256" key="1">
    <source>
        <dbReference type="ARBA" id="ARBA00006484"/>
    </source>
</evidence>
<dbReference type="OrthoDB" id="286404at2"/>
<dbReference type="InterPro" id="IPR002347">
    <property type="entry name" value="SDR_fam"/>
</dbReference>
<dbReference type="EMBL" id="VFOW01000001">
    <property type="protein sequence ID" value="TQL74860.1"/>
    <property type="molecule type" value="Genomic_DNA"/>
</dbReference>
<dbReference type="PANTHER" id="PTHR42760">
    <property type="entry name" value="SHORT-CHAIN DEHYDROGENASES/REDUCTASES FAMILY MEMBER"/>
    <property type="match status" value="1"/>
</dbReference>
<dbReference type="PRINTS" id="PR00081">
    <property type="entry name" value="GDHRDH"/>
</dbReference>
<sequence>MSNFLNQLFSLAGRRAVVTGGSSGIGLAMAEALGRAGASIVLVARSVDRLGEAARGLRDLGVTVDTVSADLADRDVVATAAATIADGGEPDILINAAGINLRPPMGELTEADWDVTLDLNLTAPWLLGQRFGPGMAERGFGRIINLASQQSIRAFGNSGVYGVTKTAICGLTRSQAEAWSGSGVCCNAVAPGFVRTPLTEPTFEVPGRPAALAARTMVGRNGLPGDFAGIAVFLASRAADYVTGQTIFVDGGFSAN</sequence>
<name>A0A543AQJ9_9ACTN</name>
<dbReference type="InterPro" id="IPR020904">
    <property type="entry name" value="Sc_DH/Rdtase_CS"/>
</dbReference>